<dbReference type="InterPro" id="IPR011990">
    <property type="entry name" value="TPR-like_helical_dom_sf"/>
</dbReference>
<keyword evidence="2" id="KW-0732">Signal</keyword>
<dbReference type="EMBL" id="JANUHB010000001">
    <property type="protein sequence ID" value="MCS0807229.1"/>
    <property type="molecule type" value="Genomic_DNA"/>
</dbReference>
<dbReference type="Gene3D" id="1.25.40.10">
    <property type="entry name" value="Tetratricopeptide repeat domain"/>
    <property type="match status" value="1"/>
</dbReference>
<comment type="caution">
    <text evidence="3">The sequence shown here is derived from an EMBL/GenBank/DDBJ whole genome shotgun (WGS) entry which is preliminary data.</text>
</comment>
<gene>
    <name evidence="3" type="ORF">NX774_04755</name>
</gene>
<feature type="signal peptide" evidence="2">
    <location>
        <begin position="1"/>
        <end position="19"/>
    </location>
</feature>
<evidence type="ECO:0000256" key="2">
    <source>
        <dbReference type="SAM" id="SignalP"/>
    </source>
</evidence>
<keyword evidence="4" id="KW-1185">Reference proteome</keyword>
<feature type="compositionally biased region" description="Basic and acidic residues" evidence="1">
    <location>
        <begin position="237"/>
        <end position="246"/>
    </location>
</feature>
<organism evidence="3 4">
    <name type="scientific">Massilia agilis</name>
    <dbReference type="NCBI Taxonomy" id="1811226"/>
    <lineage>
        <taxon>Bacteria</taxon>
        <taxon>Pseudomonadati</taxon>
        <taxon>Pseudomonadota</taxon>
        <taxon>Betaproteobacteria</taxon>
        <taxon>Burkholderiales</taxon>
        <taxon>Oxalobacteraceae</taxon>
        <taxon>Telluria group</taxon>
        <taxon>Massilia</taxon>
    </lineage>
</organism>
<reference evidence="3 4" key="1">
    <citation type="submission" date="2022-08" db="EMBL/GenBank/DDBJ databases">
        <title>Reclassification of Massilia species as members of the genera Telluria, Duganella, Pseudoduganella, Mokoshia gen. nov. and Zemynaea gen. nov. using orthogonal and non-orthogonal genome-based approaches.</title>
        <authorList>
            <person name="Bowman J.P."/>
        </authorList>
    </citation>
    <scope>NUCLEOTIDE SEQUENCE [LARGE SCALE GENOMIC DNA]</scope>
    <source>
        <strain evidence="3 4">JCM 31605</strain>
    </source>
</reference>
<accession>A0ABT2D8P8</accession>
<protein>
    <submittedName>
        <fullName evidence="3">Sel1 repeat family protein</fullName>
    </submittedName>
</protein>
<dbReference type="SUPFAM" id="SSF81901">
    <property type="entry name" value="HCP-like"/>
    <property type="match status" value="1"/>
</dbReference>
<feature type="chain" id="PRO_5046310637" evidence="2">
    <location>
        <begin position="20"/>
        <end position="254"/>
    </location>
</feature>
<evidence type="ECO:0000313" key="4">
    <source>
        <dbReference type="Proteomes" id="UP001206126"/>
    </source>
</evidence>
<dbReference type="SMART" id="SM00671">
    <property type="entry name" value="SEL1"/>
    <property type="match status" value="1"/>
</dbReference>
<proteinExistence type="predicted"/>
<name>A0ABT2D8P8_9BURK</name>
<dbReference type="InterPro" id="IPR006597">
    <property type="entry name" value="Sel1-like"/>
</dbReference>
<sequence>MKKTALFCLSLFLCGAALADELADANALFAKKEYAQALQKYTKLANAGNVEAQQHLGEMYWYGEAGAVDEARAQGWFTKAAAKGNAVAIASLEVMKQRVARRADIDYWISKYDGSELRSGQYRCPAPRIPAMSKLNDEIERVGASVQAWQDCYNRFVEHLNEVSPLTKLIPADVSKLMNKQEMEQATAHLALVHDNVAEGAKVSAKLVLADFAAWRSATEAYVAEHNEIVKGGPSEQRQRDIDARKNNYAPAGK</sequence>
<evidence type="ECO:0000313" key="3">
    <source>
        <dbReference type="EMBL" id="MCS0807229.1"/>
    </source>
</evidence>
<feature type="region of interest" description="Disordered" evidence="1">
    <location>
        <begin position="232"/>
        <end position="254"/>
    </location>
</feature>
<dbReference type="RefSeq" id="WP_258821004.1">
    <property type="nucleotide sequence ID" value="NZ_JANUHB010000001.1"/>
</dbReference>
<evidence type="ECO:0000256" key="1">
    <source>
        <dbReference type="SAM" id="MobiDB-lite"/>
    </source>
</evidence>
<dbReference type="Proteomes" id="UP001206126">
    <property type="component" value="Unassembled WGS sequence"/>
</dbReference>